<dbReference type="InterPro" id="IPR051837">
    <property type="entry name" value="SortingNexin/PXDomain-PKLike"/>
</dbReference>
<dbReference type="Gene3D" id="3.30.1520.10">
    <property type="entry name" value="Phox-like domain"/>
    <property type="match status" value="1"/>
</dbReference>
<keyword evidence="8" id="KW-1185">Reference proteome</keyword>
<dbReference type="OrthoDB" id="120967at2759"/>
<dbReference type="Pfam" id="PF08628">
    <property type="entry name" value="Nexin_C"/>
    <property type="match status" value="1"/>
</dbReference>
<accession>A0A0K9PPQ5</accession>
<dbReference type="InterPro" id="IPR003114">
    <property type="entry name" value="Phox_assoc"/>
</dbReference>
<protein>
    <recommendedName>
        <fullName evidence="9">Sorting nexin-13</fullName>
    </recommendedName>
</protein>
<dbReference type="OMA" id="ENFDNHS"/>
<dbReference type="PROSITE" id="PS51207">
    <property type="entry name" value="PXA"/>
    <property type="match status" value="1"/>
</dbReference>
<dbReference type="AlphaFoldDB" id="A0A0K9PPQ5"/>
<evidence type="ECO:0008006" key="9">
    <source>
        <dbReference type="Google" id="ProtNLM"/>
    </source>
</evidence>
<dbReference type="GO" id="GO:0016020">
    <property type="term" value="C:membrane"/>
    <property type="evidence" value="ECO:0007669"/>
    <property type="project" value="UniProtKB-ARBA"/>
</dbReference>
<feature type="domain" description="PXA" evidence="6">
    <location>
        <begin position="98"/>
        <end position="281"/>
    </location>
</feature>
<reference evidence="8" key="1">
    <citation type="journal article" date="2016" name="Nature">
        <title>The genome of the seagrass Zostera marina reveals angiosperm adaptation to the sea.</title>
        <authorList>
            <person name="Olsen J.L."/>
            <person name="Rouze P."/>
            <person name="Verhelst B."/>
            <person name="Lin Y.-C."/>
            <person name="Bayer T."/>
            <person name="Collen J."/>
            <person name="Dattolo E."/>
            <person name="De Paoli E."/>
            <person name="Dittami S."/>
            <person name="Maumus F."/>
            <person name="Michel G."/>
            <person name="Kersting A."/>
            <person name="Lauritano C."/>
            <person name="Lohaus R."/>
            <person name="Toepel M."/>
            <person name="Tonon T."/>
            <person name="Vanneste K."/>
            <person name="Amirebrahimi M."/>
            <person name="Brakel J."/>
            <person name="Bostroem C."/>
            <person name="Chovatia M."/>
            <person name="Grimwood J."/>
            <person name="Jenkins J.W."/>
            <person name="Jueterbock A."/>
            <person name="Mraz A."/>
            <person name="Stam W.T."/>
            <person name="Tice H."/>
            <person name="Bornberg-Bauer E."/>
            <person name="Green P.J."/>
            <person name="Pearson G.A."/>
            <person name="Procaccini G."/>
            <person name="Duarte C.M."/>
            <person name="Schmutz J."/>
            <person name="Reusch T.B.H."/>
            <person name="Van de Peer Y."/>
        </authorList>
    </citation>
    <scope>NUCLEOTIDE SEQUENCE [LARGE SCALE GENOMIC DNA]</scope>
    <source>
        <strain evidence="8">cv. Finnish</strain>
    </source>
</reference>
<evidence type="ECO:0000256" key="2">
    <source>
        <dbReference type="ARBA" id="ARBA00022490"/>
    </source>
</evidence>
<dbReference type="InterPro" id="IPR036871">
    <property type="entry name" value="PX_dom_sf"/>
</dbReference>
<dbReference type="InterPro" id="IPR001683">
    <property type="entry name" value="PX_dom"/>
</dbReference>
<feature type="transmembrane region" description="Helical" evidence="4">
    <location>
        <begin position="12"/>
        <end position="29"/>
    </location>
</feature>
<dbReference type="Pfam" id="PF02194">
    <property type="entry name" value="PXA"/>
    <property type="match status" value="1"/>
</dbReference>
<feature type="region of interest" description="Disordered" evidence="3">
    <location>
        <begin position="381"/>
        <end position="412"/>
    </location>
</feature>
<evidence type="ECO:0000313" key="8">
    <source>
        <dbReference type="Proteomes" id="UP000036987"/>
    </source>
</evidence>
<dbReference type="InterPro" id="IPR013937">
    <property type="entry name" value="Sorting_nexin_C"/>
</dbReference>
<dbReference type="PANTHER" id="PTHR22999">
    <property type="entry name" value="PX SERINE/THREONINE KINASE PXK"/>
    <property type="match status" value="1"/>
</dbReference>
<sequence length="965" mass="108938">MGIRSLADEAKNRMIFLLITSVGLSYFMSLTSSSVWVNLPVSVSLIIFIRYLSFGLDVRKRSVASSKQASVKQASHKISIDLPKSLREKSNWRTKVNSPEVEEAIDHFTRHLISEWIIDLWYSRITPDKGGPEELVQIVNDALAEISARARNVNLVHLITRDIVNLFRNHLELYRRTQSKIGQKELAKLSSKLRDAQLKLVLAAENSLHPGLFSADAEHKVLQHLMDGLISLTLKSEDLQCTFFHYTARELLACAVMRPILNLANPRLINEKIESFAVSLTNKSVKEISHVAQVTSSDISNEPLKPRSMQLFGIQDQSAVGVELVQVKENRNLDKHSRSNINGFERDDRQLTDVHKSGSYWARDLDAISRIKTQSLEPEHLENIDTESSYPSEDEETNNVMGLDSPGTKVWDGKNKTTISSIRHPLETSDIKLTKKNGKLHAFNSNVSKTVKKRHRLSNQKMPSWQDVERSPKRVVRKEYLSDDSKAERWVRAHSGMATSSSMPSILVSETSINSAKTSESSLLADTFLKLRCEVLGANIVKSGSGTFTVYSIAVTDADDNSWSIKRRFRHFEELHRLLRDFAEYNLNLPPKHFLSSGLNVSVVKERCIFLDKYLKELLQIPIISSSIEVWDFLSVDSQTYTFSDSLSIIQTLSVNLNEKPSDQNNVHASLSGTKPQLALSDGLLSTNIIKRNTNQNQSNISVRDGNSHQDIAVSDSATYNASTSVIHEKPVNVLIRDTTVLQDTPSSGTQVTRQHVSPNGPNLNTLNLSVPILDLVDAIFMFQDGGWIRRQAFWVAKQVLQLGMGDAFDDWLIEKILLLRRSSVIASLIGRIEKMLWPDGIFITKHPKRRISSPKSSQNEGSFKRNNINEQLNYEEQVTASRRAKFVHELIIDKAPAALISIVGRKEYESCAEDIYNFLQSPVCLKHMAFELLELLLVAAFPELIDVVRSCHEERERFGKLEEQ</sequence>
<dbReference type="SMART" id="SM00312">
    <property type="entry name" value="PX"/>
    <property type="match status" value="1"/>
</dbReference>
<keyword evidence="2" id="KW-0963">Cytoplasm</keyword>
<gene>
    <name evidence="7" type="ORF">ZOSMA_1G01780</name>
</gene>
<dbReference type="SMART" id="SM00313">
    <property type="entry name" value="PXA"/>
    <property type="match status" value="1"/>
</dbReference>
<dbReference type="PROSITE" id="PS50195">
    <property type="entry name" value="PX"/>
    <property type="match status" value="1"/>
</dbReference>
<dbReference type="Pfam" id="PF00787">
    <property type="entry name" value="PX"/>
    <property type="match status" value="1"/>
</dbReference>
<dbReference type="EMBL" id="LFYR01000729">
    <property type="protein sequence ID" value="KMZ70205.1"/>
    <property type="molecule type" value="Genomic_DNA"/>
</dbReference>
<dbReference type="Proteomes" id="UP000036987">
    <property type="component" value="Unassembled WGS sequence"/>
</dbReference>
<evidence type="ECO:0000256" key="3">
    <source>
        <dbReference type="SAM" id="MobiDB-lite"/>
    </source>
</evidence>
<keyword evidence="4" id="KW-0812">Transmembrane</keyword>
<organism evidence="7 8">
    <name type="scientific">Zostera marina</name>
    <name type="common">Eelgrass</name>
    <dbReference type="NCBI Taxonomy" id="29655"/>
    <lineage>
        <taxon>Eukaryota</taxon>
        <taxon>Viridiplantae</taxon>
        <taxon>Streptophyta</taxon>
        <taxon>Embryophyta</taxon>
        <taxon>Tracheophyta</taxon>
        <taxon>Spermatophyta</taxon>
        <taxon>Magnoliopsida</taxon>
        <taxon>Liliopsida</taxon>
        <taxon>Zosteraceae</taxon>
        <taxon>Zostera</taxon>
    </lineage>
</organism>
<dbReference type="GO" id="GO:0005768">
    <property type="term" value="C:endosome"/>
    <property type="evidence" value="ECO:0007669"/>
    <property type="project" value="UniProtKB-ARBA"/>
</dbReference>
<dbReference type="GO" id="GO:0035091">
    <property type="term" value="F:phosphatidylinositol binding"/>
    <property type="evidence" value="ECO:0007669"/>
    <property type="project" value="InterPro"/>
</dbReference>
<feature type="domain" description="PX" evidence="5">
    <location>
        <begin position="529"/>
        <end position="641"/>
    </location>
</feature>
<comment type="caution">
    <text evidence="7">The sequence shown here is derived from an EMBL/GenBank/DDBJ whole genome shotgun (WGS) entry which is preliminary data.</text>
</comment>
<dbReference type="STRING" id="29655.A0A0K9PPQ5"/>
<dbReference type="SUPFAM" id="SSF64268">
    <property type="entry name" value="PX domain"/>
    <property type="match status" value="1"/>
</dbReference>
<evidence type="ECO:0000256" key="1">
    <source>
        <dbReference type="ARBA" id="ARBA00004496"/>
    </source>
</evidence>
<evidence type="ECO:0000259" key="6">
    <source>
        <dbReference type="PROSITE" id="PS51207"/>
    </source>
</evidence>
<keyword evidence="4" id="KW-0472">Membrane</keyword>
<dbReference type="PANTHER" id="PTHR22999:SF28">
    <property type="entry name" value="PHOX (PX) DOMAIN-CONTAINING PROTEIN"/>
    <property type="match status" value="1"/>
</dbReference>
<keyword evidence="4" id="KW-1133">Transmembrane helix</keyword>
<proteinExistence type="predicted"/>
<evidence type="ECO:0000259" key="5">
    <source>
        <dbReference type="PROSITE" id="PS50195"/>
    </source>
</evidence>
<name>A0A0K9PPQ5_ZOSMR</name>
<evidence type="ECO:0000256" key="4">
    <source>
        <dbReference type="SAM" id="Phobius"/>
    </source>
</evidence>
<comment type="subcellular location">
    <subcellularLocation>
        <location evidence="1">Cytoplasm</location>
    </subcellularLocation>
</comment>
<evidence type="ECO:0000313" key="7">
    <source>
        <dbReference type="EMBL" id="KMZ70205.1"/>
    </source>
</evidence>